<accession>A0ABN6EG11</accession>
<dbReference type="SUPFAM" id="SSF88946">
    <property type="entry name" value="Sigma2 domain of RNA polymerase sigma factors"/>
    <property type="match status" value="1"/>
</dbReference>
<comment type="similarity">
    <text evidence="1">Belongs to the sigma-70 factor family. ECF subfamily.</text>
</comment>
<dbReference type="PANTHER" id="PTHR43133:SF46">
    <property type="entry name" value="RNA POLYMERASE SIGMA-70 FACTOR ECF SUBFAMILY"/>
    <property type="match status" value="1"/>
</dbReference>
<dbReference type="PANTHER" id="PTHR43133">
    <property type="entry name" value="RNA POLYMERASE ECF-TYPE SIGMA FACTO"/>
    <property type="match status" value="1"/>
</dbReference>
<feature type="domain" description="RNA polymerase sigma factor 70 region 4 type 2" evidence="6">
    <location>
        <begin position="130"/>
        <end position="181"/>
    </location>
</feature>
<dbReference type="Gene3D" id="1.10.10.10">
    <property type="entry name" value="Winged helix-like DNA-binding domain superfamily/Winged helix DNA-binding domain"/>
    <property type="match status" value="1"/>
</dbReference>
<dbReference type="GO" id="GO:0000428">
    <property type="term" value="C:DNA-directed RNA polymerase complex"/>
    <property type="evidence" value="ECO:0007669"/>
    <property type="project" value="UniProtKB-KW"/>
</dbReference>
<reference evidence="7 8" key="1">
    <citation type="journal article" date="2022" name="Int. J. Syst. Evol. Microbiol.">
        <title>Prevotella herbatica sp. nov., a plant polysaccharide-decomposing anaerobic bacterium isolated from a methanogenic reactor.</title>
        <authorList>
            <person name="Uek A."/>
            <person name="Tonouchi A."/>
            <person name="Kaku N."/>
            <person name="Ueki K."/>
        </authorList>
    </citation>
    <scope>NUCLEOTIDE SEQUENCE [LARGE SCALE GENOMIC DNA]</scope>
    <source>
        <strain evidence="7 8">WR041</strain>
    </source>
</reference>
<dbReference type="SUPFAM" id="SSF88659">
    <property type="entry name" value="Sigma3 and sigma4 domains of RNA polymerase sigma factors"/>
    <property type="match status" value="1"/>
</dbReference>
<dbReference type="InterPro" id="IPR007627">
    <property type="entry name" value="RNA_pol_sigma70_r2"/>
</dbReference>
<dbReference type="CDD" id="cd06171">
    <property type="entry name" value="Sigma70_r4"/>
    <property type="match status" value="1"/>
</dbReference>
<evidence type="ECO:0000313" key="8">
    <source>
        <dbReference type="Proteomes" id="UP001319045"/>
    </source>
</evidence>
<protein>
    <submittedName>
        <fullName evidence="7">DNA-directed RNA polymerase sigma-70 factor</fullName>
    </submittedName>
</protein>
<sequence length="186" mass="21648">MTSSAINNEKSSLVLLKAYQFGDNAAFSELYSMYVQTMLNYGRCITSDVELIKDCIQDVFVKMLDRRNSLKITSVSSYLIVSLRNRLLDEFRKASYNNVTELDRATNMHMSDDVEKAYLDAENERLGHAKIVYLLNALTPRQREAFQLYYLDERKYDEICDIMNMNYHSVRNLVHRGMIKLRTAAV</sequence>
<keyword evidence="3" id="KW-0731">Sigma factor</keyword>
<organism evidence="7 8">
    <name type="scientific">Prevotella herbatica</name>
    <dbReference type="NCBI Taxonomy" id="2801997"/>
    <lineage>
        <taxon>Bacteria</taxon>
        <taxon>Pseudomonadati</taxon>
        <taxon>Bacteroidota</taxon>
        <taxon>Bacteroidia</taxon>
        <taxon>Bacteroidales</taxon>
        <taxon>Prevotellaceae</taxon>
        <taxon>Prevotella</taxon>
    </lineage>
</organism>
<dbReference type="Pfam" id="PF08281">
    <property type="entry name" value="Sigma70_r4_2"/>
    <property type="match status" value="1"/>
</dbReference>
<dbReference type="InterPro" id="IPR013324">
    <property type="entry name" value="RNA_pol_sigma_r3/r4-like"/>
</dbReference>
<dbReference type="InterPro" id="IPR036388">
    <property type="entry name" value="WH-like_DNA-bd_sf"/>
</dbReference>
<feature type="domain" description="RNA polymerase sigma-70 region 2" evidence="5">
    <location>
        <begin position="30"/>
        <end position="95"/>
    </location>
</feature>
<dbReference type="EMBL" id="AP024484">
    <property type="protein sequence ID" value="BCS84825.1"/>
    <property type="molecule type" value="Genomic_DNA"/>
</dbReference>
<evidence type="ECO:0000313" key="7">
    <source>
        <dbReference type="EMBL" id="BCS84825.1"/>
    </source>
</evidence>
<keyword evidence="2" id="KW-0805">Transcription regulation</keyword>
<keyword evidence="8" id="KW-1185">Reference proteome</keyword>
<evidence type="ECO:0000256" key="3">
    <source>
        <dbReference type="ARBA" id="ARBA00023082"/>
    </source>
</evidence>
<gene>
    <name evidence="7" type="ORF">prwr041_07180</name>
</gene>
<dbReference type="Gene3D" id="1.10.1740.10">
    <property type="match status" value="1"/>
</dbReference>
<evidence type="ECO:0000259" key="5">
    <source>
        <dbReference type="Pfam" id="PF04542"/>
    </source>
</evidence>
<keyword evidence="7" id="KW-0240">DNA-directed RNA polymerase</keyword>
<dbReference type="Proteomes" id="UP001319045">
    <property type="component" value="Chromosome"/>
</dbReference>
<evidence type="ECO:0000259" key="6">
    <source>
        <dbReference type="Pfam" id="PF08281"/>
    </source>
</evidence>
<dbReference type="InterPro" id="IPR039425">
    <property type="entry name" value="RNA_pol_sigma-70-like"/>
</dbReference>
<name>A0ABN6EG11_9BACT</name>
<dbReference type="InterPro" id="IPR013325">
    <property type="entry name" value="RNA_pol_sigma_r2"/>
</dbReference>
<proteinExistence type="inferred from homology"/>
<evidence type="ECO:0000256" key="2">
    <source>
        <dbReference type="ARBA" id="ARBA00023015"/>
    </source>
</evidence>
<keyword evidence="4" id="KW-0804">Transcription</keyword>
<dbReference type="RefSeq" id="WP_207155016.1">
    <property type="nucleotide sequence ID" value="NZ_AP024484.1"/>
</dbReference>
<dbReference type="InterPro" id="IPR014284">
    <property type="entry name" value="RNA_pol_sigma-70_dom"/>
</dbReference>
<dbReference type="InterPro" id="IPR013249">
    <property type="entry name" value="RNA_pol_sigma70_r4_t2"/>
</dbReference>
<evidence type="ECO:0000256" key="1">
    <source>
        <dbReference type="ARBA" id="ARBA00010641"/>
    </source>
</evidence>
<evidence type="ECO:0000256" key="4">
    <source>
        <dbReference type="ARBA" id="ARBA00023163"/>
    </source>
</evidence>
<dbReference type="NCBIfam" id="TIGR02937">
    <property type="entry name" value="sigma70-ECF"/>
    <property type="match status" value="1"/>
</dbReference>
<dbReference type="Pfam" id="PF04542">
    <property type="entry name" value="Sigma70_r2"/>
    <property type="match status" value="1"/>
</dbReference>